<comment type="caution">
    <text evidence="13">The sequence shown here is derived from an EMBL/GenBank/DDBJ whole genome shotgun (WGS) entry which is preliminary data.</text>
</comment>
<feature type="transmembrane region" description="Helical" evidence="11">
    <location>
        <begin position="155"/>
        <end position="173"/>
    </location>
</feature>
<comment type="similarity">
    <text evidence="2">Belongs to the beta-class carbonic anhydrase family.</text>
</comment>
<evidence type="ECO:0000256" key="3">
    <source>
        <dbReference type="ARBA" id="ARBA00012925"/>
    </source>
</evidence>
<keyword evidence="7 11" id="KW-0472">Membrane</keyword>
<organism evidence="13 14">
    <name type="scientific">Kibdelosporangium banguiense</name>
    <dbReference type="NCBI Taxonomy" id="1365924"/>
    <lineage>
        <taxon>Bacteria</taxon>
        <taxon>Bacillati</taxon>
        <taxon>Actinomycetota</taxon>
        <taxon>Actinomycetes</taxon>
        <taxon>Pseudonocardiales</taxon>
        <taxon>Pseudonocardiaceae</taxon>
        <taxon>Kibdelosporangium</taxon>
    </lineage>
</organism>
<dbReference type="SMART" id="SM00947">
    <property type="entry name" value="Pro_CA"/>
    <property type="match status" value="1"/>
</dbReference>
<dbReference type="EMBL" id="JAGINW010000001">
    <property type="protein sequence ID" value="MBP2324125.1"/>
    <property type="molecule type" value="Genomic_DNA"/>
</dbReference>
<dbReference type="InterPro" id="IPR036513">
    <property type="entry name" value="STAS_dom_sf"/>
</dbReference>
<dbReference type="InterPro" id="IPR011547">
    <property type="entry name" value="SLC26A/SulP_dom"/>
</dbReference>
<feature type="transmembrane region" description="Helical" evidence="11">
    <location>
        <begin position="79"/>
        <end position="101"/>
    </location>
</feature>
<name>A0ABS4TJD6_9PSEU</name>
<dbReference type="Pfam" id="PF00484">
    <property type="entry name" value="Pro_CA"/>
    <property type="match status" value="1"/>
</dbReference>
<evidence type="ECO:0000256" key="6">
    <source>
        <dbReference type="ARBA" id="ARBA00022989"/>
    </source>
</evidence>
<feature type="transmembrane region" description="Helical" evidence="11">
    <location>
        <begin position="113"/>
        <end position="135"/>
    </location>
</feature>
<evidence type="ECO:0000256" key="1">
    <source>
        <dbReference type="ARBA" id="ARBA00004141"/>
    </source>
</evidence>
<dbReference type="SUPFAM" id="SSF53056">
    <property type="entry name" value="beta-carbonic anhydrase, cab"/>
    <property type="match status" value="1"/>
</dbReference>
<feature type="transmembrane region" description="Helical" evidence="11">
    <location>
        <begin position="306"/>
        <end position="323"/>
    </location>
</feature>
<dbReference type="InterPro" id="IPR036874">
    <property type="entry name" value="Carbonic_anhydrase_sf"/>
</dbReference>
<evidence type="ECO:0000256" key="9">
    <source>
        <dbReference type="ARBA" id="ARBA00024993"/>
    </source>
</evidence>
<evidence type="ECO:0000256" key="11">
    <source>
        <dbReference type="SAM" id="Phobius"/>
    </source>
</evidence>
<dbReference type="PROSITE" id="PS00705">
    <property type="entry name" value="PROK_CO2_ANHYDRASE_2"/>
    <property type="match status" value="1"/>
</dbReference>
<gene>
    <name evidence="13" type="ORF">JOF56_004510</name>
</gene>
<feature type="transmembrane region" description="Helical" evidence="11">
    <location>
        <begin position="37"/>
        <end position="59"/>
    </location>
</feature>
<dbReference type="Proteomes" id="UP001519332">
    <property type="component" value="Unassembled WGS sequence"/>
</dbReference>
<proteinExistence type="inferred from homology"/>
<accession>A0ABS4TJD6</accession>
<dbReference type="InterPro" id="IPR001902">
    <property type="entry name" value="SLC26A/SulP_fam"/>
</dbReference>
<dbReference type="InterPro" id="IPR001765">
    <property type="entry name" value="Carbonic_anhydrase"/>
</dbReference>
<evidence type="ECO:0000256" key="8">
    <source>
        <dbReference type="ARBA" id="ARBA00023239"/>
    </source>
</evidence>
<comment type="subcellular location">
    <subcellularLocation>
        <location evidence="1">Membrane</location>
        <topology evidence="1">Multi-pass membrane protein</topology>
    </subcellularLocation>
</comment>
<dbReference type="PROSITE" id="PS00704">
    <property type="entry name" value="PROK_CO2_ANHYDRASE_1"/>
    <property type="match status" value="1"/>
</dbReference>
<dbReference type="RefSeq" id="WP_209641232.1">
    <property type="nucleotide sequence ID" value="NZ_JAGINW010000001.1"/>
</dbReference>
<evidence type="ECO:0000256" key="5">
    <source>
        <dbReference type="ARBA" id="ARBA00022833"/>
    </source>
</evidence>
<feature type="transmembrane region" description="Helical" evidence="11">
    <location>
        <begin position="180"/>
        <end position="199"/>
    </location>
</feature>
<sequence>MSRVTTVLRYDLPASFVVFLISVPLSLGIAAASGAPLIAGLVAAVVGGIVAGSLGGSAFQVSGPAAGMTVIVAGLVEQYGWPATAGITLAAGVVQILLAVTKVGRLTLSLSPAVVHGMLAGIGITIVVGQLQVLLGGHADSDVLTSLAALFGQTPVWGAVGIGLVTVAMMVLWPKVPRGNVIPAPLVAVVAATGVELLFRWNVATVQLPDDPLAGLATPAMPNGGAVEIGVAVVTVALVASVGSLLSAVAVDKMHNGPRADLDRELFGQGAANAVSGALGGLPVAGVIVRSSTNVAAGARTRTSSILHGVWVLLFVLFLANMLEQIPMAALAGVLIVVGLRLVDAGHLRDLRMHGELAVYAVTVLGVITLGLLEGVAIGVAVAIVRALYRLAHTSVRVRQENDSWSVDVGGSLVFLGVGRLVRELRRIPSGERVILQLRVDFMDHAAFEAIDDWRSGYEARGGQVQVREKSGTWYRRARDGEPGRRKTIPPARWVGRWTDWEKWTLRMPEPREPVLDGALEFERMAAPLVRPFLAELAEHGQRPEQLFITCADSRVLPNLITSTGPGDQFCVRNIGNLVPVLSSSECDEDSSVGAAIEFAVDVLAVPTIVVCGHSHCGAMNALLKGSSQPGTSLHSWLRNAASSLARVDGTDDLELLAAANVAQQLDNLRTHPSVREAEELGRLKLVGMYFDLAEARVYLVDPDSYRLVQLESLL</sequence>
<comment type="catalytic activity">
    <reaction evidence="10">
        <text>hydrogencarbonate + H(+) = CO2 + H2O</text>
        <dbReference type="Rhea" id="RHEA:10748"/>
        <dbReference type="ChEBI" id="CHEBI:15377"/>
        <dbReference type="ChEBI" id="CHEBI:15378"/>
        <dbReference type="ChEBI" id="CHEBI:16526"/>
        <dbReference type="ChEBI" id="CHEBI:17544"/>
        <dbReference type="EC" id="4.2.1.1"/>
    </reaction>
</comment>
<evidence type="ECO:0000256" key="7">
    <source>
        <dbReference type="ARBA" id="ARBA00023136"/>
    </source>
</evidence>
<feature type="transmembrane region" description="Helical" evidence="11">
    <location>
        <begin position="229"/>
        <end position="251"/>
    </location>
</feature>
<dbReference type="GO" id="GO:0004089">
    <property type="term" value="F:carbonate dehydratase activity"/>
    <property type="evidence" value="ECO:0007669"/>
    <property type="project" value="UniProtKB-EC"/>
</dbReference>
<evidence type="ECO:0000256" key="2">
    <source>
        <dbReference type="ARBA" id="ARBA00006217"/>
    </source>
</evidence>
<reference evidence="13 14" key="1">
    <citation type="submission" date="2021-03" db="EMBL/GenBank/DDBJ databases">
        <title>Sequencing the genomes of 1000 actinobacteria strains.</title>
        <authorList>
            <person name="Klenk H.-P."/>
        </authorList>
    </citation>
    <scope>NUCLEOTIDE SEQUENCE [LARGE SCALE GENOMIC DNA]</scope>
    <source>
        <strain evidence="13 14">DSM 46670</strain>
    </source>
</reference>
<feature type="transmembrane region" description="Helical" evidence="11">
    <location>
        <begin position="329"/>
        <end position="345"/>
    </location>
</feature>
<keyword evidence="8 13" id="KW-0456">Lyase</keyword>
<keyword evidence="4 11" id="KW-0812">Transmembrane</keyword>
<dbReference type="PANTHER" id="PTHR11814">
    <property type="entry name" value="SULFATE TRANSPORTER"/>
    <property type="match status" value="1"/>
</dbReference>
<feature type="transmembrane region" description="Helical" evidence="11">
    <location>
        <begin position="12"/>
        <end position="30"/>
    </location>
</feature>
<dbReference type="InterPro" id="IPR015892">
    <property type="entry name" value="Carbonic_anhydrase_CS"/>
</dbReference>
<dbReference type="Gene3D" id="3.40.1050.10">
    <property type="entry name" value="Carbonic anhydrase"/>
    <property type="match status" value="1"/>
</dbReference>
<protein>
    <recommendedName>
        <fullName evidence="3">carbonic anhydrase</fullName>
        <ecNumber evidence="3">4.2.1.1</ecNumber>
    </recommendedName>
</protein>
<comment type="function">
    <text evidence="9">Catalyzes the reversible hydration of carbon dioxide to form bicarbonate.</text>
</comment>
<dbReference type="Gene3D" id="3.30.750.24">
    <property type="entry name" value="STAS domain"/>
    <property type="match status" value="1"/>
</dbReference>
<keyword evidence="14" id="KW-1185">Reference proteome</keyword>
<evidence type="ECO:0000259" key="12">
    <source>
        <dbReference type="Pfam" id="PF00916"/>
    </source>
</evidence>
<evidence type="ECO:0000313" key="13">
    <source>
        <dbReference type="EMBL" id="MBP2324125.1"/>
    </source>
</evidence>
<dbReference type="EC" id="4.2.1.1" evidence="3"/>
<evidence type="ECO:0000313" key="14">
    <source>
        <dbReference type="Proteomes" id="UP001519332"/>
    </source>
</evidence>
<dbReference type="Pfam" id="PF00916">
    <property type="entry name" value="Sulfate_transp"/>
    <property type="match status" value="1"/>
</dbReference>
<keyword evidence="5" id="KW-0862">Zinc</keyword>
<evidence type="ECO:0000256" key="4">
    <source>
        <dbReference type="ARBA" id="ARBA00022692"/>
    </source>
</evidence>
<evidence type="ECO:0000256" key="10">
    <source>
        <dbReference type="ARBA" id="ARBA00048348"/>
    </source>
</evidence>
<feature type="transmembrane region" description="Helical" evidence="11">
    <location>
        <begin position="357"/>
        <end position="385"/>
    </location>
</feature>
<feature type="domain" description="SLC26A/SulP transporter" evidence="12">
    <location>
        <begin position="8"/>
        <end position="353"/>
    </location>
</feature>
<keyword evidence="6 11" id="KW-1133">Transmembrane helix</keyword>